<keyword evidence="4" id="KW-0238">DNA-binding</keyword>
<comment type="caution">
    <text evidence="8">The sequence shown here is derived from an EMBL/GenBank/DDBJ whole genome shotgun (WGS) entry which is preliminary data.</text>
</comment>
<evidence type="ECO:0000256" key="1">
    <source>
        <dbReference type="ARBA" id="ARBA00010641"/>
    </source>
</evidence>
<dbReference type="NCBIfam" id="TIGR02937">
    <property type="entry name" value="sigma70-ECF"/>
    <property type="match status" value="1"/>
</dbReference>
<accession>A0ABS4FNZ8</accession>
<dbReference type="InterPro" id="IPR013325">
    <property type="entry name" value="RNA_pol_sigma_r2"/>
</dbReference>
<evidence type="ECO:0000313" key="8">
    <source>
        <dbReference type="EMBL" id="MBP1904301.1"/>
    </source>
</evidence>
<protein>
    <submittedName>
        <fullName evidence="8">RNA polymerase sigma-70 factor (ECF subfamily)</fullName>
    </submittedName>
</protein>
<dbReference type="Gene3D" id="1.10.1740.10">
    <property type="match status" value="1"/>
</dbReference>
<feature type="domain" description="RNA polymerase sigma-70 region 2" evidence="6">
    <location>
        <begin position="28"/>
        <end position="96"/>
    </location>
</feature>
<keyword evidence="5" id="KW-0804">Transcription</keyword>
<dbReference type="InterPro" id="IPR013324">
    <property type="entry name" value="RNA_pol_sigma_r3/r4-like"/>
</dbReference>
<reference evidence="8 9" key="1">
    <citation type="submission" date="2021-03" db="EMBL/GenBank/DDBJ databases">
        <title>Genomic Encyclopedia of Type Strains, Phase IV (KMG-IV): sequencing the most valuable type-strain genomes for metagenomic binning, comparative biology and taxonomic classification.</title>
        <authorList>
            <person name="Goeker M."/>
        </authorList>
    </citation>
    <scope>NUCLEOTIDE SEQUENCE [LARGE SCALE GENOMIC DNA]</scope>
    <source>
        <strain evidence="8 9">DSM 14349</strain>
    </source>
</reference>
<dbReference type="InterPro" id="IPR039425">
    <property type="entry name" value="RNA_pol_sigma-70-like"/>
</dbReference>
<name>A0ABS4FNZ8_9BACL</name>
<sequence length="188" mass="22120">MSEHVTVFPFKLEEIKEELDIPLQFTDIYEAYYKRIFNYVSYRVSGIHTAEDLTSLVFEKILNKLSTYSKQKAPFEVWMFAIARNVVNDYHRKQKKRQWFSLDVVQQFVSSRKDPEMLFLDEERSDKLITALNKLNERERNLIALKFGACLRNTEVAEITGLSESNIGVILYRAMKKLKNELGSVEHL</sequence>
<proteinExistence type="inferred from homology"/>
<evidence type="ECO:0000256" key="5">
    <source>
        <dbReference type="ARBA" id="ARBA00023163"/>
    </source>
</evidence>
<evidence type="ECO:0000313" key="9">
    <source>
        <dbReference type="Proteomes" id="UP001519272"/>
    </source>
</evidence>
<dbReference type="InterPro" id="IPR013249">
    <property type="entry name" value="RNA_pol_sigma70_r4_t2"/>
</dbReference>
<evidence type="ECO:0000259" key="7">
    <source>
        <dbReference type="Pfam" id="PF08281"/>
    </source>
</evidence>
<organism evidence="8 9">
    <name type="scientific">Paenibacillus turicensis</name>
    <dbReference type="NCBI Taxonomy" id="160487"/>
    <lineage>
        <taxon>Bacteria</taxon>
        <taxon>Bacillati</taxon>
        <taxon>Bacillota</taxon>
        <taxon>Bacilli</taxon>
        <taxon>Bacillales</taxon>
        <taxon>Paenibacillaceae</taxon>
        <taxon>Paenibacillus</taxon>
    </lineage>
</organism>
<feature type="domain" description="RNA polymerase sigma factor 70 region 4 type 2" evidence="7">
    <location>
        <begin position="126"/>
        <end position="178"/>
    </location>
</feature>
<dbReference type="RefSeq" id="WP_210087983.1">
    <property type="nucleotide sequence ID" value="NZ_JAGGKG010000003.1"/>
</dbReference>
<dbReference type="SUPFAM" id="SSF88946">
    <property type="entry name" value="Sigma2 domain of RNA polymerase sigma factors"/>
    <property type="match status" value="1"/>
</dbReference>
<gene>
    <name evidence="8" type="ORF">J2Z32_000918</name>
</gene>
<evidence type="ECO:0000256" key="4">
    <source>
        <dbReference type="ARBA" id="ARBA00023125"/>
    </source>
</evidence>
<dbReference type="InterPro" id="IPR007627">
    <property type="entry name" value="RNA_pol_sigma70_r2"/>
</dbReference>
<dbReference type="Pfam" id="PF08281">
    <property type="entry name" value="Sigma70_r4_2"/>
    <property type="match status" value="1"/>
</dbReference>
<dbReference type="Pfam" id="PF04542">
    <property type="entry name" value="Sigma70_r2"/>
    <property type="match status" value="1"/>
</dbReference>
<dbReference type="PANTHER" id="PTHR43133">
    <property type="entry name" value="RNA POLYMERASE ECF-TYPE SIGMA FACTO"/>
    <property type="match status" value="1"/>
</dbReference>
<dbReference type="EMBL" id="JAGGKG010000003">
    <property type="protein sequence ID" value="MBP1904301.1"/>
    <property type="molecule type" value="Genomic_DNA"/>
</dbReference>
<dbReference type="InterPro" id="IPR014284">
    <property type="entry name" value="RNA_pol_sigma-70_dom"/>
</dbReference>
<keyword evidence="2" id="KW-0805">Transcription regulation</keyword>
<dbReference type="PANTHER" id="PTHR43133:SF8">
    <property type="entry name" value="RNA POLYMERASE SIGMA FACTOR HI_1459-RELATED"/>
    <property type="match status" value="1"/>
</dbReference>
<dbReference type="Gene3D" id="1.10.10.10">
    <property type="entry name" value="Winged helix-like DNA-binding domain superfamily/Winged helix DNA-binding domain"/>
    <property type="match status" value="1"/>
</dbReference>
<dbReference type="SUPFAM" id="SSF88659">
    <property type="entry name" value="Sigma3 and sigma4 domains of RNA polymerase sigma factors"/>
    <property type="match status" value="1"/>
</dbReference>
<comment type="similarity">
    <text evidence="1">Belongs to the sigma-70 factor family. ECF subfamily.</text>
</comment>
<dbReference type="Proteomes" id="UP001519272">
    <property type="component" value="Unassembled WGS sequence"/>
</dbReference>
<dbReference type="InterPro" id="IPR036388">
    <property type="entry name" value="WH-like_DNA-bd_sf"/>
</dbReference>
<keyword evidence="3" id="KW-0731">Sigma factor</keyword>
<evidence type="ECO:0000256" key="2">
    <source>
        <dbReference type="ARBA" id="ARBA00023015"/>
    </source>
</evidence>
<dbReference type="CDD" id="cd06171">
    <property type="entry name" value="Sigma70_r4"/>
    <property type="match status" value="1"/>
</dbReference>
<evidence type="ECO:0000259" key="6">
    <source>
        <dbReference type="Pfam" id="PF04542"/>
    </source>
</evidence>
<evidence type="ECO:0000256" key="3">
    <source>
        <dbReference type="ARBA" id="ARBA00023082"/>
    </source>
</evidence>
<keyword evidence="9" id="KW-1185">Reference proteome</keyword>